<accession>A0AAU7FCB1</accession>
<sequence length="598" mass="63889">MPQPTHPGAIEIVADQKQTPNNDSVNPLFNKMDALMARHRNGPAASLDDIPVLTEVAPKTIPSLFDVVDDIPSLTDVVEPNLADKIASLELEWGIDHQDGDIAQLEAEPAAVSRKPQALMIDPLPFQAAPAKSRDETPTVQPAVAPQPAAIPLLPGAAKPPQSGAKPKPEPVFLDLPMLDLEALKQEHNPDLIELPTLPSTTRRDLVSSSEHQFLASDLVLPLELLPEATPADTDFTQALAEASLAAAEVPHLDLDAILSLNSTEQVEPTESIAEPDSTPASAAIADSSADEASGTPEPSDAEPVAEQAAPAQALALPDPEDAAPEDADQHDAGNFAAVVAESTLGTPAPNAEPARLEADHIEANLQARLDEQVDENPASNPEDEELQYIDLHLSDDDDAPEADLFDAPALRVGEPQDLQSTPYPARRHSDEPTTDELIVYGRHDESLPIVIDLDADEAEWQTVTDEIVLPAALTDSAVPPEEWPDTVPAQADTDTDTDTEAGIAAEVMNDEPQEAIPQELDQNAVAEITAIVGAQLAIDIASEVEQLTKQHFSALMNQLYGETLRKLTEEISRDLEAHLAPRIAELVEAELRSKGLL</sequence>
<feature type="compositionally biased region" description="Low complexity" evidence="1">
    <location>
        <begin position="277"/>
        <end position="294"/>
    </location>
</feature>
<dbReference type="AlphaFoldDB" id="A0AAU7FCB1"/>
<dbReference type="RefSeq" id="WP_348945966.1">
    <property type="nucleotide sequence ID" value="NZ_CP157355.1"/>
</dbReference>
<evidence type="ECO:0008006" key="3">
    <source>
        <dbReference type="Google" id="ProtNLM"/>
    </source>
</evidence>
<protein>
    <recommendedName>
        <fullName evidence="3">DUF2497 domain-containing protein</fullName>
    </recommendedName>
</protein>
<feature type="compositionally biased region" description="Low complexity" evidence="1">
    <location>
        <begin position="302"/>
        <end position="318"/>
    </location>
</feature>
<feature type="region of interest" description="Disordered" evidence="1">
    <location>
        <begin position="266"/>
        <end position="361"/>
    </location>
</feature>
<proteinExistence type="predicted"/>
<name>A0AAU7FCB1_9NEIS</name>
<dbReference type="KEGG" id="cmav:ABHF33_05270"/>
<dbReference type="EMBL" id="CP157355">
    <property type="protein sequence ID" value="XBM01690.1"/>
    <property type="molecule type" value="Genomic_DNA"/>
</dbReference>
<organism evidence="2">
    <name type="scientific">Chitinibacter mangrovi</name>
    <dbReference type="NCBI Taxonomy" id="3153927"/>
    <lineage>
        <taxon>Bacteria</taxon>
        <taxon>Pseudomonadati</taxon>
        <taxon>Pseudomonadota</taxon>
        <taxon>Betaproteobacteria</taxon>
        <taxon>Neisseriales</taxon>
        <taxon>Chitinibacteraceae</taxon>
        <taxon>Chitinibacter</taxon>
    </lineage>
</organism>
<feature type="compositionally biased region" description="Acidic residues" evidence="1">
    <location>
        <begin position="319"/>
        <end position="329"/>
    </location>
</feature>
<reference evidence="2" key="1">
    <citation type="submission" date="2024-05" db="EMBL/GenBank/DDBJ databases">
        <authorList>
            <person name="Yang L."/>
            <person name="Pan L."/>
        </authorList>
    </citation>
    <scope>NUCLEOTIDE SEQUENCE</scope>
    <source>
        <strain evidence="2">FCG-7</strain>
    </source>
</reference>
<evidence type="ECO:0000313" key="2">
    <source>
        <dbReference type="EMBL" id="XBM01690.1"/>
    </source>
</evidence>
<gene>
    <name evidence="2" type="ORF">ABHF33_05270</name>
</gene>
<evidence type="ECO:0000256" key="1">
    <source>
        <dbReference type="SAM" id="MobiDB-lite"/>
    </source>
</evidence>